<gene>
    <name evidence="2" type="ORF">LR48_Vigan09g077700</name>
</gene>
<protein>
    <submittedName>
        <fullName evidence="2">Uncharacterized protein</fullName>
    </submittedName>
</protein>
<dbReference type="AlphaFoldDB" id="A0A0L9VAT9"/>
<evidence type="ECO:0000313" key="2">
    <source>
        <dbReference type="EMBL" id="KOM52118.1"/>
    </source>
</evidence>
<evidence type="ECO:0000313" key="3">
    <source>
        <dbReference type="Proteomes" id="UP000053144"/>
    </source>
</evidence>
<dbReference type="EMBL" id="CM003379">
    <property type="protein sequence ID" value="KOM52118.1"/>
    <property type="molecule type" value="Genomic_DNA"/>
</dbReference>
<name>A0A0L9VAT9_PHAAN</name>
<dbReference type="Proteomes" id="UP000053144">
    <property type="component" value="Chromosome 9"/>
</dbReference>
<feature type="region of interest" description="Disordered" evidence="1">
    <location>
        <begin position="110"/>
        <end position="129"/>
    </location>
</feature>
<feature type="region of interest" description="Disordered" evidence="1">
    <location>
        <begin position="1"/>
        <end position="91"/>
    </location>
</feature>
<proteinExistence type="predicted"/>
<dbReference type="Gramene" id="KOM52118">
    <property type="protein sequence ID" value="KOM52118"/>
    <property type="gene ID" value="LR48_Vigan09g077700"/>
</dbReference>
<accession>A0A0L9VAT9</accession>
<organism evidence="2 3">
    <name type="scientific">Phaseolus angularis</name>
    <name type="common">Azuki bean</name>
    <name type="synonym">Vigna angularis</name>
    <dbReference type="NCBI Taxonomy" id="3914"/>
    <lineage>
        <taxon>Eukaryota</taxon>
        <taxon>Viridiplantae</taxon>
        <taxon>Streptophyta</taxon>
        <taxon>Embryophyta</taxon>
        <taxon>Tracheophyta</taxon>
        <taxon>Spermatophyta</taxon>
        <taxon>Magnoliopsida</taxon>
        <taxon>eudicotyledons</taxon>
        <taxon>Gunneridae</taxon>
        <taxon>Pentapetalae</taxon>
        <taxon>rosids</taxon>
        <taxon>fabids</taxon>
        <taxon>Fabales</taxon>
        <taxon>Fabaceae</taxon>
        <taxon>Papilionoideae</taxon>
        <taxon>50 kb inversion clade</taxon>
        <taxon>NPAAA clade</taxon>
        <taxon>indigoferoid/millettioid clade</taxon>
        <taxon>Phaseoleae</taxon>
        <taxon>Vigna</taxon>
    </lineage>
</organism>
<reference evidence="3" key="1">
    <citation type="journal article" date="2015" name="Proc. Natl. Acad. Sci. U.S.A.">
        <title>Genome sequencing of adzuki bean (Vigna angularis) provides insight into high starch and low fat accumulation and domestication.</title>
        <authorList>
            <person name="Yang K."/>
            <person name="Tian Z."/>
            <person name="Chen C."/>
            <person name="Luo L."/>
            <person name="Zhao B."/>
            <person name="Wang Z."/>
            <person name="Yu L."/>
            <person name="Li Y."/>
            <person name="Sun Y."/>
            <person name="Li W."/>
            <person name="Chen Y."/>
            <person name="Li Y."/>
            <person name="Zhang Y."/>
            <person name="Ai D."/>
            <person name="Zhao J."/>
            <person name="Shang C."/>
            <person name="Ma Y."/>
            <person name="Wu B."/>
            <person name="Wang M."/>
            <person name="Gao L."/>
            <person name="Sun D."/>
            <person name="Zhang P."/>
            <person name="Guo F."/>
            <person name="Wang W."/>
            <person name="Li Y."/>
            <person name="Wang J."/>
            <person name="Varshney R.K."/>
            <person name="Wang J."/>
            <person name="Ling H.Q."/>
            <person name="Wan P."/>
        </authorList>
    </citation>
    <scope>NUCLEOTIDE SEQUENCE</scope>
    <source>
        <strain evidence="3">cv. Jingnong 6</strain>
    </source>
</reference>
<feature type="compositionally biased region" description="Basic and acidic residues" evidence="1">
    <location>
        <begin position="60"/>
        <end position="91"/>
    </location>
</feature>
<sequence>MPPELVSHVYQNEREKEEEDLPPQLQKPNSFSGSPCRRESFYGTGIVIGGEEGHANGSDATKEKNPSKGGEDAAWREERTSREKRKEERDLVSWPAIAPAASVVTGDAVDHDSRWPVGWKLSHGRGWQR</sequence>
<evidence type="ECO:0000256" key="1">
    <source>
        <dbReference type="SAM" id="MobiDB-lite"/>
    </source>
</evidence>